<proteinExistence type="predicted"/>
<evidence type="ECO:0008006" key="5">
    <source>
        <dbReference type="Google" id="ProtNLM"/>
    </source>
</evidence>
<protein>
    <recommendedName>
        <fullName evidence="5">Lipoprotein</fullName>
    </recommendedName>
</protein>
<reference evidence="3 4" key="2">
    <citation type="submission" date="2023-06" db="EMBL/GenBank/DDBJ databases">
        <title>The Gram-positive Non-spore-bearing Anaerobic Bacilli of Human Feces.</title>
        <authorList>
            <person name="Eggerth A.H."/>
        </authorList>
    </citation>
    <scope>NUCLEOTIDE SEQUENCE [LARGE SCALE GENOMIC DNA]</scope>
    <source>
        <strain evidence="3 4">CBA3108</strain>
    </source>
</reference>
<evidence type="ECO:0000313" key="4">
    <source>
        <dbReference type="Proteomes" id="UP001212097"/>
    </source>
</evidence>
<feature type="chain" id="PRO_5045937003" description="Lipoprotein" evidence="2">
    <location>
        <begin position="18"/>
        <end position="241"/>
    </location>
</feature>
<dbReference type="RefSeq" id="WP_271418108.1">
    <property type="nucleotide sequence ID" value="NZ_CP115668.1"/>
</dbReference>
<evidence type="ECO:0000313" key="3">
    <source>
        <dbReference type="EMBL" id="WCC79924.1"/>
    </source>
</evidence>
<dbReference type="InterPro" id="IPR029046">
    <property type="entry name" value="LolA/LolB/LppX"/>
</dbReference>
<feature type="region of interest" description="Disordered" evidence="1">
    <location>
        <begin position="19"/>
        <end position="41"/>
    </location>
</feature>
<keyword evidence="4" id="KW-1185">Reference proteome</keyword>
<sequence length="241" mass="25673">MKVAVLGVVATTSLSLAACDGGSKADDRSDKPAASDPLFKKGKVDEERFAKEVKASMSKVKTYRQEISAVSSMGGMKIDMKVTGDYDGTDSSKPKAHMTATGTTGNHEQMIIGDEAFTKEGSAWKKDQGPSQTDTHDVEPGKMADGLTRGIDDLTYVGKESGGHRYDGSYNPPADSTSSESSNASPSAGKAKSTGKVTFWLDDSKRIKRMKASVASEEGGDMKVDAAFSKYDEKMEFPKVP</sequence>
<feature type="compositionally biased region" description="Low complexity" evidence="1">
    <location>
        <begin position="172"/>
        <end position="188"/>
    </location>
</feature>
<feature type="signal peptide" evidence="2">
    <location>
        <begin position="1"/>
        <end position="17"/>
    </location>
</feature>
<accession>A0ABY7QZF9</accession>
<name>A0ABY7QZF9_9ACTN</name>
<dbReference type="SUPFAM" id="SSF89392">
    <property type="entry name" value="Prokaryotic lipoproteins and lipoprotein localization factors"/>
    <property type="match status" value="1"/>
</dbReference>
<feature type="region of interest" description="Disordered" evidence="1">
    <location>
        <begin position="121"/>
        <end position="196"/>
    </location>
</feature>
<evidence type="ECO:0000256" key="1">
    <source>
        <dbReference type="SAM" id="MobiDB-lite"/>
    </source>
</evidence>
<organism evidence="3 4">
    <name type="scientific">Cutibacterium equinum</name>
    <dbReference type="NCBI Taxonomy" id="3016342"/>
    <lineage>
        <taxon>Bacteria</taxon>
        <taxon>Bacillati</taxon>
        <taxon>Actinomycetota</taxon>
        <taxon>Actinomycetes</taxon>
        <taxon>Propionibacteriales</taxon>
        <taxon>Propionibacteriaceae</taxon>
        <taxon>Cutibacterium</taxon>
    </lineage>
</organism>
<evidence type="ECO:0000256" key="2">
    <source>
        <dbReference type="SAM" id="SignalP"/>
    </source>
</evidence>
<keyword evidence="2" id="KW-0732">Signal</keyword>
<feature type="compositionally biased region" description="Basic and acidic residues" evidence="1">
    <location>
        <begin position="23"/>
        <end position="41"/>
    </location>
</feature>
<feature type="compositionally biased region" description="Basic and acidic residues" evidence="1">
    <location>
        <begin position="121"/>
        <end position="142"/>
    </location>
</feature>
<dbReference type="EMBL" id="CP115668">
    <property type="protein sequence ID" value="WCC79924.1"/>
    <property type="molecule type" value="Genomic_DNA"/>
</dbReference>
<reference evidence="3 4" key="1">
    <citation type="submission" date="2023-01" db="EMBL/GenBank/DDBJ databases">
        <authorList>
            <person name="Lee S.H."/>
            <person name="Jung H.S."/>
            <person name="Yun J.U."/>
        </authorList>
    </citation>
    <scope>NUCLEOTIDE SEQUENCE [LARGE SCALE GENOMIC DNA]</scope>
    <source>
        <strain evidence="3 4">CBA3108</strain>
    </source>
</reference>
<dbReference type="PROSITE" id="PS51257">
    <property type="entry name" value="PROKAR_LIPOPROTEIN"/>
    <property type="match status" value="1"/>
</dbReference>
<dbReference type="Proteomes" id="UP001212097">
    <property type="component" value="Chromosome"/>
</dbReference>
<dbReference type="Gene3D" id="2.50.20.20">
    <property type="match status" value="1"/>
</dbReference>
<gene>
    <name evidence="3" type="ORF">O6R08_10850</name>
</gene>